<comment type="caution">
    <text evidence="2">The sequence shown here is derived from an EMBL/GenBank/DDBJ whole genome shotgun (WGS) entry which is preliminary data.</text>
</comment>
<feature type="chain" id="PRO_5042295864" evidence="1">
    <location>
        <begin position="20"/>
        <end position="66"/>
    </location>
</feature>
<dbReference type="AlphaFoldDB" id="A0AAD4GVD3"/>
<reference evidence="2" key="1">
    <citation type="journal article" date="2019" name="Beilstein J. Org. Chem.">
        <title>Nanangenines: drimane sesquiterpenoids as the dominant metabolite cohort of a novel Australian fungus, Aspergillus nanangensis.</title>
        <authorList>
            <person name="Lacey H.J."/>
            <person name="Gilchrist C.L.M."/>
            <person name="Crombie A."/>
            <person name="Kalaitzis J.A."/>
            <person name="Vuong D."/>
            <person name="Rutledge P.J."/>
            <person name="Turner P."/>
            <person name="Pitt J.I."/>
            <person name="Lacey E."/>
            <person name="Chooi Y.H."/>
            <person name="Piggott A.M."/>
        </authorList>
    </citation>
    <scope>NUCLEOTIDE SEQUENCE</scope>
    <source>
        <strain evidence="2">MST-FP2251</strain>
    </source>
</reference>
<protein>
    <submittedName>
        <fullName evidence="2">Uncharacterized protein</fullName>
    </submittedName>
</protein>
<organism evidence="2 3">
    <name type="scientific">Aspergillus nanangensis</name>
    <dbReference type="NCBI Taxonomy" id="2582783"/>
    <lineage>
        <taxon>Eukaryota</taxon>
        <taxon>Fungi</taxon>
        <taxon>Dikarya</taxon>
        <taxon>Ascomycota</taxon>
        <taxon>Pezizomycotina</taxon>
        <taxon>Eurotiomycetes</taxon>
        <taxon>Eurotiomycetidae</taxon>
        <taxon>Eurotiales</taxon>
        <taxon>Aspergillaceae</taxon>
        <taxon>Aspergillus</taxon>
        <taxon>Aspergillus subgen. Circumdati</taxon>
    </lineage>
</organism>
<keyword evidence="1" id="KW-0732">Signal</keyword>
<evidence type="ECO:0000256" key="1">
    <source>
        <dbReference type="SAM" id="SignalP"/>
    </source>
</evidence>
<name>A0AAD4GVD3_ASPNN</name>
<evidence type="ECO:0000313" key="3">
    <source>
        <dbReference type="Proteomes" id="UP001194746"/>
    </source>
</evidence>
<sequence length="66" mass="7440">MHIYKSILIHLGSLTLVASQDQDTQIRVQEVGYDYKFFIRVWSDVGCQQTGLSGYGNPSSYGTETH</sequence>
<keyword evidence="3" id="KW-1185">Reference proteome</keyword>
<dbReference type="Proteomes" id="UP001194746">
    <property type="component" value="Unassembled WGS sequence"/>
</dbReference>
<accession>A0AAD4GVD3</accession>
<feature type="signal peptide" evidence="1">
    <location>
        <begin position="1"/>
        <end position="19"/>
    </location>
</feature>
<evidence type="ECO:0000313" key="2">
    <source>
        <dbReference type="EMBL" id="KAF9891584.1"/>
    </source>
</evidence>
<gene>
    <name evidence="2" type="ORF">FE257_003595</name>
</gene>
<dbReference type="EMBL" id="VCAU01000017">
    <property type="protein sequence ID" value="KAF9891584.1"/>
    <property type="molecule type" value="Genomic_DNA"/>
</dbReference>
<reference evidence="2" key="2">
    <citation type="submission" date="2020-02" db="EMBL/GenBank/DDBJ databases">
        <authorList>
            <person name="Gilchrist C.L.M."/>
            <person name="Chooi Y.-H."/>
        </authorList>
    </citation>
    <scope>NUCLEOTIDE SEQUENCE</scope>
    <source>
        <strain evidence="2">MST-FP2251</strain>
    </source>
</reference>
<proteinExistence type="predicted"/>